<dbReference type="InterPro" id="IPR003439">
    <property type="entry name" value="ABC_transporter-like_ATP-bd"/>
</dbReference>
<dbReference type="InterPro" id="IPR017871">
    <property type="entry name" value="ABC_transporter-like_CS"/>
</dbReference>
<comment type="caution">
    <text evidence="6">The sequence shown here is derived from an EMBL/GenBank/DDBJ whole genome shotgun (WGS) entry which is preliminary data.</text>
</comment>
<organism evidence="6 7">
    <name type="scientific">Peptostreptococcus porci</name>
    <dbReference type="NCBI Taxonomy" id="2652282"/>
    <lineage>
        <taxon>Bacteria</taxon>
        <taxon>Bacillati</taxon>
        <taxon>Bacillota</taxon>
        <taxon>Clostridia</taxon>
        <taxon>Peptostreptococcales</taxon>
        <taxon>Peptostreptococcaceae</taxon>
        <taxon>Peptostreptococcus</taxon>
    </lineage>
</organism>
<dbReference type="AlphaFoldDB" id="A0A6N7X1D6"/>
<evidence type="ECO:0000256" key="1">
    <source>
        <dbReference type="ARBA" id="ARBA00005417"/>
    </source>
</evidence>
<sequence>MTMAYSDTPVIWDVDVDFVSGSITAIIGPNGAGKSTLLKGMLNLMKPITGSTYFWGKEFREIRNKVAYVPQKESVNWDFPISVLDVVMMGRYAGRGIIHRVSRSDREKAMNSLREMKMEKFADRHISDLSGGQKQRVFIARAINQDADLYIMDEPLAGVDKNTEQIIMEKFKEFQKNGKTVIVVHHDMNTLMEYFDHVVVVDKVIKGQGLCSEVFKDVTPMEWMTRRK</sequence>
<dbReference type="GO" id="GO:0005524">
    <property type="term" value="F:ATP binding"/>
    <property type="evidence" value="ECO:0007669"/>
    <property type="project" value="UniProtKB-KW"/>
</dbReference>
<evidence type="ECO:0000313" key="7">
    <source>
        <dbReference type="Proteomes" id="UP000440713"/>
    </source>
</evidence>
<dbReference type="GO" id="GO:0016887">
    <property type="term" value="F:ATP hydrolysis activity"/>
    <property type="evidence" value="ECO:0007669"/>
    <property type="project" value="InterPro"/>
</dbReference>
<evidence type="ECO:0000256" key="2">
    <source>
        <dbReference type="ARBA" id="ARBA00022448"/>
    </source>
</evidence>
<dbReference type="Pfam" id="PF00005">
    <property type="entry name" value="ABC_tran"/>
    <property type="match status" value="1"/>
</dbReference>
<proteinExistence type="inferred from homology"/>
<evidence type="ECO:0000313" key="6">
    <source>
        <dbReference type="EMBL" id="MST62808.1"/>
    </source>
</evidence>
<dbReference type="SMART" id="SM00382">
    <property type="entry name" value="AAA"/>
    <property type="match status" value="1"/>
</dbReference>
<dbReference type="PROSITE" id="PS50893">
    <property type="entry name" value="ABC_TRANSPORTER_2"/>
    <property type="match status" value="1"/>
</dbReference>
<dbReference type="PANTHER" id="PTHR42734:SF5">
    <property type="entry name" value="IRON TRANSPORT SYSTEM ATP-BINDING PROTEIN HI_0361-RELATED"/>
    <property type="match status" value="1"/>
</dbReference>
<reference evidence="6 7" key="1">
    <citation type="submission" date="2019-08" db="EMBL/GenBank/DDBJ databases">
        <title>In-depth cultivation of the pig gut microbiome towards novel bacterial diversity and tailored functional studies.</title>
        <authorList>
            <person name="Wylensek D."/>
            <person name="Hitch T.C.A."/>
            <person name="Clavel T."/>
        </authorList>
    </citation>
    <scope>NUCLEOTIDE SEQUENCE [LARGE SCALE GENOMIC DNA]</scope>
    <source>
        <strain evidence="6 7">WCA-SAB-591-4A-A</strain>
    </source>
</reference>
<accession>A0A6N7X1D6</accession>
<dbReference type="CDD" id="cd03235">
    <property type="entry name" value="ABC_Metallic_Cations"/>
    <property type="match status" value="1"/>
</dbReference>
<dbReference type="InterPro" id="IPR027417">
    <property type="entry name" value="P-loop_NTPase"/>
</dbReference>
<comment type="similarity">
    <text evidence="1">Belongs to the ABC transporter superfamily.</text>
</comment>
<dbReference type="Proteomes" id="UP000440713">
    <property type="component" value="Unassembled WGS sequence"/>
</dbReference>
<evidence type="ECO:0000256" key="4">
    <source>
        <dbReference type="ARBA" id="ARBA00022840"/>
    </source>
</evidence>
<keyword evidence="2" id="KW-0813">Transport</keyword>
<dbReference type="InterPro" id="IPR003593">
    <property type="entry name" value="AAA+_ATPase"/>
</dbReference>
<feature type="domain" description="ABC transporter" evidence="5">
    <location>
        <begin position="1"/>
        <end position="228"/>
    </location>
</feature>
<keyword evidence="3" id="KW-0547">Nucleotide-binding</keyword>
<name>A0A6N7X1D6_9FIRM</name>
<dbReference type="InterPro" id="IPR050153">
    <property type="entry name" value="Metal_Ion_Import_ABC"/>
</dbReference>
<dbReference type="PROSITE" id="PS00211">
    <property type="entry name" value="ABC_TRANSPORTER_1"/>
    <property type="match status" value="1"/>
</dbReference>
<keyword evidence="7" id="KW-1185">Reference proteome</keyword>
<evidence type="ECO:0000256" key="3">
    <source>
        <dbReference type="ARBA" id="ARBA00022741"/>
    </source>
</evidence>
<protein>
    <submittedName>
        <fullName evidence="6">ABC transporter ATP-binding protein</fullName>
    </submittedName>
</protein>
<keyword evidence="4 6" id="KW-0067">ATP-binding</keyword>
<evidence type="ECO:0000259" key="5">
    <source>
        <dbReference type="PROSITE" id="PS50893"/>
    </source>
</evidence>
<dbReference type="PANTHER" id="PTHR42734">
    <property type="entry name" value="METAL TRANSPORT SYSTEM ATP-BINDING PROTEIN TM_0124-RELATED"/>
    <property type="match status" value="1"/>
</dbReference>
<gene>
    <name evidence="6" type="ORF">FYJ71_07485</name>
</gene>
<dbReference type="SUPFAM" id="SSF52540">
    <property type="entry name" value="P-loop containing nucleoside triphosphate hydrolases"/>
    <property type="match status" value="1"/>
</dbReference>
<dbReference type="Gene3D" id="3.40.50.300">
    <property type="entry name" value="P-loop containing nucleotide triphosphate hydrolases"/>
    <property type="match status" value="1"/>
</dbReference>
<dbReference type="EMBL" id="VUNE01000004">
    <property type="protein sequence ID" value="MST62808.1"/>
    <property type="molecule type" value="Genomic_DNA"/>
</dbReference>